<evidence type="ECO:0000313" key="1">
    <source>
        <dbReference type="EMBL" id="TDK24537.1"/>
    </source>
</evidence>
<dbReference type="InterPro" id="IPR027417">
    <property type="entry name" value="P-loop_NTPase"/>
</dbReference>
<protein>
    <submittedName>
        <fullName evidence="1">Adenylate kinase</fullName>
    </submittedName>
</protein>
<dbReference type="PANTHER" id="PTHR37816:SF1">
    <property type="entry name" value="TOXIN"/>
    <property type="match status" value="1"/>
</dbReference>
<dbReference type="EMBL" id="SMTK01000004">
    <property type="protein sequence ID" value="TDK24537.1"/>
    <property type="molecule type" value="Genomic_DNA"/>
</dbReference>
<dbReference type="SUPFAM" id="SSF52540">
    <property type="entry name" value="P-loop containing nucleoside triphosphate hydrolases"/>
    <property type="match status" value="1"/>
</dbReference>
<dbReference type="Proteomes" id="UP000295411">
    <property type="component" value="Unassembled WGS sequence"/>
</dbReference>
<dbReference type="OrthoDB" id="3199600at2"/>
<dbReference type="PANTHER" id="PTHR37816">
    <property type="entry name" value="YALI0E33011P"/>
    <property type="match status" value="1"/>
</dbReference>
<name>A0A4R5TU27_9MICC</name>
<dbReference type="AlphaFoldDB" id="A0A4R5TU27"/>
<organism evidence="1 2">
    <name type="scientific">Arthrobacter crusticola</name>
    <dbReference type="NCBI Taxonomy" id="2547960"/>
    <lineage>
        <taxon>Bacteria</taxon>
        <taxon>Bacillati</taxon>
        <taxon>Actinomycetota</taxon>
        <taxon>Actinomycetes</taxon>
        <taxon>Micrococcales</taxon>
        <taxon>Micrococcaceae</taxon>
        <taxon>Arthrobacter</taxon>
    </lineage>
</organism>
<reference evidence="1 2" key="1">
    <citation type="submission" date="2019-03" db="EMBL/GenBank/DDBJ databases">
        <title>Arthrobacter sp. nov., an bacterium isolated from biocrust in Mu Us Desert.</title>
        <authorList>
            <person name="Lixiong L."/>
        </authorList>
    </citation>
    <scope>NUCLEOTIDE SEQUENCE [LARGE SCALE GENOMIC DNA]</scope>
    <source>
        <strain evidence="1 2">SLN-3</strain>
    </source>
</reference>
<dbReference type="InterPro" id="IPR052922">
    <property type="entry name" value="Cytidylate_Kinase-2"/>
</dbReference>
<proteinExistence type="predicted"/>
<dbReference type="RefSeq" id="WP_133404215.1">
    <property type="nucleotide sequence ID" value="NZ_SMTK01000004.1"/>
</dbReference>
<sequence length="183" mass="20642">MPGAPAQRVVFHGVTGSGKSSAARAYAAAARLPEYSADDDLGWLPGWQNRPPEEQRRIAAGIAAQERWVIDSAYSDWRDIMLARADLVVALDYPRWLSLGRLVRRTIRRCVTREQVCNGNTESFRRVFTRDSIILWHFTAFPRKREALERMRADPGLPPVIAFRRPADLDAWIDQVGRDAAGA</sequence>
<keyword evidence="1" id="KW-0418">Kinase</keyword>
<dbReference type="Gene3D" id="3.40.50.300">
    <property type="entry name" value="P-loop containing nucleotide triphosphate hydrolases"/>
    <property type="match status" value="1"/>
</dbReference>
<keyword evidence="2" id="KW-1185">Reference proteome</keyword>
<accession>A0A4R5TU27</accession>
<dbReference type="GO" id="GO:0016301">
    <property type="term" value="F:kinase activity"/>
    <property type="evidence" value="ECO:0007669"/>
    <property type="project" value="UniProtKB-KW"/>
</dbReference>
<evidence type="ECO:0000313" key="2">
    <source>
        <dbReference type="Proteomes" id="UP000295411"/>
    </source>
</evidence>
<comment type="caution">
    <text evidence="1">The sequence shown here is derived from an EMBL/GenBank/DDBJ whole genome shotgun (WGS) entry which is preliminary data.</text>
</comment>
<gene>
    <name evidence="1" type="ORF">E2F48_11915</name>
</gene>
<keyword evidence="1" id="KW-0808">Transferase</keyword>